<evidence type="ECO:0000313" key="1">
    <source>
        <dbReference type="EMBL" id="QHT86628.1"/>
    </source>
</evidence>
<organism evidence="1">
    <name type="scientific">viral metagenome</name>
    <dbReference type="NCBI Taxonomy" id="1070528"/>
    <lineage>
        <taxon>unclassified sequences</taxon>
        <taxon>metagenomes</taxon>
        <taxon>organismal metagenomes</taxon>
    </lineage>
</organism>
<protein>
    <submittedName>
        <fullName evidence="1">Uncharacterized protein</fullName>
    </submittedName>
</protein>
<reference evidence="1" key="1">
    <citation type="journal article" date="2020" name="Nature">
        <title>Giant virus diversity and host interactions through global metagenomics.</title>
        <authorList>
            <person name="Schulz F."/>
            <person name="Roux S."/>
            <person name="Paez-Espino D."/>
            <person name="Jungbluth S."/>
            <person name="Walsh D.A."/>
            <person name="Denef V.J."/>
            <person name="McMahon K.D."/>
            <person name="Konstantinidis K.T."/>
            <person name="Eloe-Fadrosh E.A."/>
            <person name="Kyrpides N.C."/>
            <person name="Woyke T."/>
        </authorList>
    </citation>
    <scope>NUCLEOTIDE SEQUENCE</scope>
    <source>
        <strain evidence="1">GVMAG-M-3300023184-186</strain>
    </source>
</reference>
<accession>A0A6C0I0U7</accession>
<proteinExistence type="predicted"/>
<dbReference type="EMBL" id="MN740074">
    <property type="protein sequence ID" value="QHT86628.1"/>
    <property type="molecule type" value="Genomic_DNA"/>
</dbReference>
<name>A0A6C0I0U7_9ZZZZ</name>
<sequence length="40" mass="4961">MYDGDNWKIKSLEMVNRELFKIIIETIDKKKYNNTKKIWI</sequence>
<dbReference type="AlphaFoldDB" id="A0A6C0I0U7"/>